<keyword evidence="3" id="KW-1185">Reference proteome</keyword>
<dbReference type="EMBL" id="JAJHPV010000013">
    <property type="protein sequence ID" value="MCC6071471.1"/>
    <property type="molecule type" value="Genomic_DNA"/>
</dbReference>
<accession>A0ABS8IUA6</accession>
<dbReference type="InterPro" id="IPR023346">
    <property type="entry name" value="Lysozyme-like_dom_sf"/>
</dbReference>
<dbReference type="PANTHER" id="PTHR34408:SF1">
    <property type="entry name" value="GLYCOSYL HYDROLASE FAMILY 19 DOMAIN-CONTAINING PROTEIN HI_1415"/>
    <property type="match status" value="1"/>
</dbReference>
<dbReference type="SUPFAM" id="SSF53955">
    <property type="entry name" value="Lysozyme-like"/>
    <property type="match status" value="1"/>
</dbReference>
<protein>
    <submittedName>
        <fullName evidence="2">Glycoside hydrolase family 19 protein</fullName>
    </submittedName>
</protein>
<dbReference type="GO" id="GO:0016787">
    <property type="term" value="F:hydrolase activity"/>
    <property type="evidence" value="ECO:0007669"/>
    <property type="project" value="UniProtKB-KW"/>
</dbReference>
<evidence type="ECO:0000313" key="2">
    <source>
        <dbReference type="EMBL" id="MCC6071471.1"/>
    </source>
</evidence>
<comment type="caution">
    <text evidence="2">The sequence shown here is derived from an EMBL/GenBank/DDBJ whole genome shotgun (WGS) entry which is preliminary data.</text>
</comment>
<organism evidence="2 3">
    <name type="scientific">Massilia agrisoli</name>
    <dbReference type="NCBI Taxonomy" id="2892444"/>
    <lineage>
        <taxon>Bacteria</taxon>
        <taxon>Pseudomonadati</taxon>
        <taxon>Pseudomonadota</taxon>
        <taxon>Betaproteobacteria</taxon>
        <taxon>Burkholderiales</taxon>
        <taxon>Oxalobacteraceae</taxon>
        <taxon>Telluria group</taxon>
        <taxon>Massilia</taxon>
    </lineage>
</organism>
<evidence type="ECO:0000313" key="3">
    <source>
        <dbReference type="Proteomes" id="UP001198701"/>
    </source>
</evidence>
<feature type="domain" description="Glycoside hydrolase family 19 catalytic" evidence="1">
    <location>
        <begin position="105"/>
        <end position="170"/>
    </location>
</feature>
<dbReference type="InterPro" id="IPR052354">
    <property type="entry name" value="Cell_Wall_Dynamics_Protein"/>
</dbReference>
<reference evidence="2 3" key="1">
    <citation type="submission" date="2021-11" db="EMBL/GenBank/DDBJ databases">
        <authorList>
            <person name="Huq M.A."/>
        </authorList>
    </citation>
    <scope>NUCLEOTIDE SEQUENCE [LARGE SCALE GENOMIC DNA]</scope>
    <source>
        <strain evidence="2 3">MAHUQ-52</strain>
    </source>
</reference>
<sequence length="216" mass="23272">MNRQHLLALAPRLGARADAFVEALNNAMARFAINTPARQAAFLGQVVHESAGLTRMTEDLNYSPGTLMACFNNKKVTRFTPEMAALYARTVHHPANQQMIANVAYANRMGNGSIESGDGWRYRGRGPGQLTGKDNYTACGEALGLDLVTCPDQVAEPTVGCLAFAWFWDNGNRTGKSLNLLADIGKIDRVSLAVNGGSHGLAERIALTQRALEVLA</sequence>
<gene>
    <name evidence="2" type="ORF">LMJ30_10925</name>
</gene>
<dbReference type="Proteomes" id="UP001198701">
    <property type="component" value="Unassembled WGS sequence"/>
</dbReference>
<dbReference type="InterPro" id="IPR000726">
    <property type="entry name" value="Glyco_hydro_19_cat"/>
</dbReference>
<dbReference type="Pfam" id="PF00182">
    <property type="entry name" value="Glyco_hydro_19"/>
    <property type="match status" value="1"/>
</dbReference>
<dbReference type="RefSeq" id="WP_229432382.1">
    <property type="nucleotide sequence ID" value="NZ_JAJHPV010000013.1"/>
</dbReference>
<name>A0ABS8IUA6_9BURK</name>
<dbReference type="PANTHER" id="PTHR34408">
    <property type="entry name" value="FAMILY PROTEIN, PUTATIVE-RELATED"/>
    <property type="match status" value="1"/>
</dbReference>
<evidence type="ECO:0000259" key="1">
    <source>
        <dbReference type="Pfam" id="PF00182"/>
    </source>
</evidence>
<proteinExistence type="predicted"/>
<dbReference type="Gene3D" id="1.10.530.10">
    <property type="match status" value="1"/>
</dbReference>
<keyword evidence="2" id="KW-0378">Hydrolase</keyword>